<protein>
    <submittedName>
        <fullName evidence="1">Uncharacterized protein</fullName>
    </submittedName>
</protein>
<proteinExistence type="predicted"/>
<reference evidence="1" key="1">
    <citation type="journal article" date="2020" name="ISME J.">
        <title>Gammaproteobacteria mediating utilization of methyl-, sulfur- and petroleum organic compounds in deep ocean hydrothermal plumes.</title>
        <authorList>
            <person name="Zhou Z."/>
            <person name="Liu Y."/>
            <person name="Pan J."/>
            <person name="Cron B.R."/>
            <person name="Toner B.M."/>
            <person name="Anantharaman K."/>
            <person name="Breier J.A."/>
            <person name="Dick G.J."/>
            <person name="Li M."/>
        </authorList>
    </citation>
    <scope>NUCLEOTIDE SEQUENCE</scope>
    <source>
        <strain evidence="1">SZUA-1515</strain>
    </source>
</reference>
<evidence type="ECO:0000313" key="2">
    <source>
        <dbReference type="Proteomes" id="UP000608579"/>
    </source>
</evidence>
<comment type="caution">
    <text evidence="1">The sequence shown here is derived from an EMBL/GenBank/DDBJ whole genome shotgun (WGS) entry which is preliminary data.</text>
</comment>
<gene>
    <name evidence="1" type="ORF">EYH45_03490</name>
</gene>
<dbReference type="EMBL" id="DQVM01000067">
    <property type="protein sequence ID" value="HIQ29608.1"/>
    <property type="molecule type" value="Genomic_DNA"/>
</dbReference>
<organism evidence="1 2">
    <name type="scientific">Caldiarchaeum subterraneum</name>
    <dbReference type="NCBI Taxonomy" id="311458"/>
    <lineage>
        <taxon>Archaea</taxon>
        <taxon>Nitrososphaerota</taxon>
        <taxon>Candidatus Caldarchaeales</taxon>
        <taxon>Candidatus Caldarchaeaceae</taxon>
        <taxon>Candidatus Caldarchaeum</taxon>
    </lineage>
</organism>
<dbReference type="AlphaFoldDB" id="A0A832ZVT2"/>
<accession>A0A832ZVT2</accession>
<sequence length="59" mass="6711">MSAEEIAGKLEQILKELRQVNEMAKNSNIYVVERVSKHLISHVQTLLEGLKRDEAGYSI</sequence>
<evidence type="ECO:0000313" key="1">
    <source>
        <dbReference type="EMBL" id="HIQ29608.1"/>
    </source>
</evidence>
<name>A0A832ZVT2_CALS0</name>
<dbReference type="Proteomes" id="UP000608579">
    <property type="component" value="Unassembled WGS sequence"/>
</dbReference>